<evidence type="ECO:0000313" key="2">
    <source>
        <dbReference type="Proteomes" id="UP001732700"/>
    </source>
</evidence>
<accession>A0ACD5ZYQ6</accession>
<keyword evidence="2" id="KW-1185">Reference proteome</keyword>
<sequence length="284" mass="31372">MTRRKVPLVYIRDNKSRRETFQTRSHGLMKKAGELATLCDTKACVIIFPEGELVPQVFSSSPDAVAILHRFMSLKDDDRFMKTMDQECFLQKRKAKLENQALKLERDHEELKIRLLLHRVMLEGTVGLSVEELARVDLKVKVLLKSISDRITKISGKPPVYQPSRLHVQAPTPHFTSGMPALASQALTPRVTGAQAPIQQYTGGMHTIGAQAPPLQQHETWLDLMRSRGGDLDALVYSGFNTGATNSAPAGLNNEDMMQPFDAGFGSPWGGAHPGPSSSSFPPM</sequence>
<proteinExistence type="predicted"/>
<protein>
    <submittedName>
        <fullName evidence="1">Uncharacterized protein</fullName>
    </submittedName>
</protein>
<evidence type="ECO:0000313" key="1">
    <source>
        <dbReference type="EnsemblPlants" id="AVESA.00010b.r2.7AG1244300.1.CDS.1"/>
    </source>
</evidence>
<reference evidence="1" key="2">
    <citation type="submission" date="2025-09" db="UniProtKB">
        <authorList>
            <consortium name="EnsemblPlants"/>
        </authorList>
    </citation>
    <scope>IDENTIFICATION</scope>
</reference>
<reference evidence="1" key="1">
    <citation type="submission" date="2021-05" db="EMBL/GenBank/DDBJ databases">
        <authorList>
            <person name="Scholz U."/>
            <person name="Mascher M."/>
            <person name="Fiebig A."/>
        </authorList>
    </citation>
    <scope>NUCLEOTIDE SEQUENCE [LARGE SCALE GENOMIC DNA]</scope>
</reference>
<organism evidence="1 2">
    <name type="scientific">Avena sativa</name>
    <name type="common">Oat</name>
    <dbReference type="NCBI Taxonomy" id="4498"/>
    <lineage>
        <taxon>Eukaryota</taxon>
        <taxon>Viridiplantae</taxon>
        <taxon>Streptophyta</taxon>
        <taxon>Embryophyta</taxon>
        <taxon>Tracheophyta</taxon>
        <taxon>Spermatophyta</taxon>
        <taxon>Magnoliopsida</taxon>
        <taxon>Liliopsida</taxon>
        <taxon>Poales</taxon>
        <taxon>Poaceae</taxon>
        <taxon>BOP clade</taxon>
        <taxon>Pooideae</taxon>
        <taxon>Poodae</taxon>
        <taxon>Poeae</taxon>
        <taxon>Poeae Chloroplast Group 1 (Aveneae type)</taxon>
        <taxon>Aveninae</taxon>
        <taxon>Avena</taxon>
    </lineage>
</organism>
<name>A0ACD5ZYQ6_AVESA</name>
<dbReference type="Proteomes" id="UP001732700">
    <property type="component" value="Chromosome 7A"/>
</dbReference>
<dbReference type="EnsemblPlants" id="AVESA.00010b.r2.7AG1244300.1">
    <property type="protein sequence ID" value="AVESA.00010b.r2.7AG1244300.1.CDS.1"/>
    <property type="gene ID" value="AVESA.00010b.r2.7AG1244300"/>
</dbReference>